<dbReference type="SUPFAM" id="SSF111369">
    <property type="entry name" value="HlyD-like secretion proteins"/>
    <property type="match status" value="1"/>
</dbReference>
<dbReference type="Proteomes" id="UP000319836">
    <property type="component" value="Unassembled WGS sequence"/>
</dbReference>
<comment type="caution">
    <text evidence="3">The sequence shown here is derived from an EMBL/GenBank/DDBJ whole genome shotgun (WGS) entry which is preliminary data.</text>
</comment>
<dbReference type="Gene3D" id="2.40.50.100">
    <property type="match status" value="1"/>
</dbReference>
<name>A0A538U2L0_UNCEI</name>
<accession>A0A538U2L0</accession>
<organism evidence="3 4">
    <name type="scientific">Eiseniibacteriota bacterium</name>
    <dbReference type="NCBI Taxonomy" id="2212470"/>
    <lineage>
        <taxon>Bacteria</taxon>
        <taxon>Candidatus Eiseniibacteriota</taxon>
    </lineage>
</organism>
<proteinExistence type="predicted"/>
<reference evidence="3 4" key="1">
    <citation type="journal article" date="2019" name="Nat. Microbiol.">
        <title>Mediterranean grassland soil C-N compound turnover is dependent on rainfall and depth, and is mediated by genomically divergent microorganisms.</title>
        <authorList>
            <person name="Diamond S."/>
            <person name="Andeer P.F."/>
            <person name="Li Z."/>
            <person name="Crits-Christoph A."/>
            <person name="Burstein D."/>
            <person name="Anantharaman K."/>
            <person name="Lane K.R."/>
            <person name="Thomas B.C."/>
            <person name="Pan C."/>
            <person name="Northen T.R."/>
            <person name="Banfield J.F."/>
        </authorList>
    </citation>
    <scope>NUCLEOTIDE SEQUENCE [LARGE SCALE GENOMIC DNA]</scope>
    <source>
        <strain evidence="3">WS_10</strain>
    </source>
</reference>
<protein>
    <submittedName>
        <fullName evidence="3">HlyD family efflux transporter periplasmic adaptor subunit</fullName>
    </submittedName>
</protein>
<feature type="coiled-coil region" evidence="1">
    <location>
        <begin position="101"/>
        <end position="128"/>
    </location>
</feature>
<dbReference type="Pfam" id="PF25973">
    <property type="entry name" value="BSH_CzcB"/>
    <property type="match status" value="1"/>
</dbReference>
<dbReference type="GO" id="GO:0015562">
    <property type="term" value="F:efflux transmembrane transporter activity"/>
    <property type="evidence" value="ECO:0007669"/>
    <property type="project" value="TreeGrafter"/>
</dbReference>
<sequence length="323" mass="33826">MSPRWTVGSMALALLVAGCAKHDDSNGGDKEAEVDVRTAVTSEREFRDEVVAPGQWRASGEVDVIAPGAAIVQSVEVRVGDEVKPGATVAWLESRESAAALQGARLMLEQAHDEASRAEARRALALARRDLVRLPVLAKRGGIVVRRSVEPGGPIVDGGEIAAIVPRDLIVFEARVAATDRARLRSGQAAVVATTGFPAIAASIQRILPVADSLSQATLVWLSARRGSPLPGLTGFGIATIAVGGPRSSAAVPDTAVVEDDLTGETRIAVVDAARRAIWTRVTLGARAGGWREVRSPPLPPGTRVIIEGQRGLPDSTRVKPIA</sequence>
<feature type="domain" description="CzcB-like barrel-sandwich hybrid" evidence="2">
    <location>
        <begin position="62"/>
        <end position="157"/>
    </location>
</feature>
<dbReference type="Gene3D" id="2.40.420.20">
    <property type="match status" value="1"/>
</dbReference>
<evidence type="ECO:0000259" key="2">
    <source>
        <dbReference type="Pfam" id="PF25973"/>
    </source>
</evidence>
<dbReference type="PANTHER" id="PTHR30469:SF15">
    <property type="entry name" value="HLYD FAMILY OF SECRETION PROTEINS"/>
    <property type="match status" value="1"/>
</dbReference>
<dbReference type="InterPro" id="IPR058647">
    <property type="entry name" value="BSH_CzcB-like"/>
</dbReference>
<dbReference type="GO" id="GO:1990281">
    <property type="term" value="C:efflux pump complex"/>
    <property type="evidence" value="ECO:0007669"/>
    <property type="project" value="TreeGrafter"/>
</dbReference>
<dbReference type="AlphaFoldDB" id="A0A538U2L0"/>
<evidence type="ECO:0000313" key="3">
    <source>
        <dbReference type="EMBL" id="TMQ70140.1"/>
    </source>
</evidence>
<dbReference type="EMBL" id="VBPA01000231">
    <property type="protein sequence ID" value="TMQ70140.1"/>
    <property type="molecule type" value="Genomic_DNA"/>
</dbReference>
<evidence type="ECO:0000256" key="1">
    <source>
        <dbReference type="SAM" id="Coils"/>
    </source>
</evidence>
<dbReference type="PROSITE" id="PS51257">
    <property type="entry name" value="PROKAR_LIPOPROTEIN"/>
    <property type="match status" value="1"/>
</dbReference>
<evidence type="ECO:0000313" key="4">
    <source>
        <dbReference type="Proteomes" id="UP000319836"/>
    </source>
</evidence>
<dbReference type="PANTHER" id="PTHR30469">
    <property type="entry name" value="MULTIDRUG RESISTANCE PROTEIN MDTA"/>
    <property type="match status" value="1"/>
</dbReference>
<gene>
    <name evidence="3" type="ORF">E6K80_09475</name>
</gene>
<keyword evidence="1" id="KW-0175">Coiled coil</keyword>